<evidence type="ECO:0000256" key="11">
    <source>
        <dbReference type="ARBA" id="ARBA00023008"/>
    </source>
</evidence>
<name>A0ABU8SH63_9LACO</name>
<comment type="subcellular location">
    <subcellularLocation>
        <location evidence="14">Cell membrane</location>
    </subcellularLocation>
    <subcellularLocation>
        <location evidence="1">Endomembrane system</location>
        <topology evidence="1">Multi-pass membrane protein</topology>
    </subcellularLocation>
</comment>
<keyword evidence="8 14" id="KW-0067">ATP-binding</keyword>
<keyword evidence="6 14" id="KW-0547">Nucleotide-binding</keyword>
<feature type="transmembrane region" description="Helical" evidence="14">
    <location>
        <begin position="660"/>
        <end position="683"/>
    </location>
</feature>
<keyword evidence="14" id="KW-1003">Cell membrane</keyword>
<evidence type="ECO:0000313" key="17">
    <source>
        <dbReference type="EMBL" id="MEJ6348713.1"/>
    </source>
</evidence>
<dbReference type="InterPro" id="IPR027256">
    <property type="entry name" value="P-typ_ATPase_IB"/>
</dbReference>
<dbReference type="PANTHER" id="PTHR43520">
    <property type="entry name" value="ATP7, ISOFORM B"/>
    <property type="match status" value="1"/>
</dbReference>
<evidence type="ECO:0000259" key="16">
    <source>
        <dbReference type="Pfam" id="PF00122"/>
    </source>
</evidence>
<dbReference type="InterPro" id="IPR001757">
    <property type="entry name" value="P_typ_ATPase"/>
</dbReference>
<dbReference type="InterPro" id="IPR023299">
    <property type="entry name" value="ATPase_P-typ_cyto_dom_N"/>
</dbReference>
<comment type="caution">
    <text evidence="17">The sequence shown here is derived from an EMBL/GenBank/DDBJ whole genome shotgun (WGS) entry which is preliminary data.</text>
</comment>
<dbReference type="NCBIfam" id="TIGR01511">
    <property type="entry name" value="ATPase-IB1_Cu"/>
    <property type="match status" value="1"/>
</dbReference>
<evidence type="ECO:0000256" key="9">
    <source>
        <dbReference type="ARBA" id="ARBA00022967"/>
    </source>
</evidence>
<dbReference type="InterPro" id="IPR008250">
    <property type="entry name" value="ATPase_P-typ_transduc_dom_A_sf"/>
</dbReference>
<keyword evidence="5 14" id="KW-0479">Metal-binding</keyword>
<dbReference type="SFLD" id="SFLDS00003">
    <property type="entry name" value="Haloacid_Dehalogenase"/>
    <property type="match status" value="1"/>
</dbReference>
<comment type="similarity">
    <text evidence="2 14">Belongs to the cation transport ATPase (P-type) (TC 3.A.3) family. Type IB subfamily.</text>
</comment>
<dbReference type="InterPro" id="IPR023298">
    <property type="entry name" value="ATPase_P-typ_TM_dom_sf"/>
</dbReference>
<dbReference type="SFLD" id="SFLDF00027">
    <property type="entry name" value="p-type_atpase"/>
    <property type="match status" value="1"/>
</dbReference>
<organism evidence="17 18">
    <name type="scientific">Holzapfeliella saturejae</name>
    <dbReference type="NCBI Taxonomy" id="3082953"/>
    <lineage>
        <taxon>Bacteria</taxon>
        <taxon>Bacillati</taxon>
        <taxon>Bacillota</taxon>
        <taxon>Bacilli</taxon>
        <taxon>Lactobacillales</taxon>
        <taxon>Lactobacillaceae</taxon>
        <taxon>Holzapfeliella</taxon>
    </lineage>
</organism>
<comment type="catalytic activity">
    <reaction evidence="13">
        <text>Cu(+)(in) + ATP + H2O = Cu(+)(out) + ADP + phosphate + H(+)</text>
        <dbReference type="Rhea" id="RHEA:25792"/>
        <dbReference type="ChEBI" id="CHEBI:15377"/>
        <dbReference type="ChEBI" id="CHEBI:15378"/>
        <dbReference type="ChEBI" id="CHEBI:30616"/>
        <dbReference type="ChEBI" id="CHEBI:43474"/>
        <dbReference type="ChEBI" id="CHEBI:49552"/>
        <dbReference type="ChEBI" id="CHEBI:456216"/>
        <dbReference type="EC" id="7.2.2.8"/>
    </reaction>
</comment>
<dbReference type="SUPFAM" id="SSF81653">
    <property type="entry name" value="Calcium ATPase, transduction domain A"/>
    <property type="match status" value="1"/>
</dbReference>
<dbReference type="NCBIfam" id="TIGR01494">
    <property type="entry name" value="ATPase_P-type"/>
    <property type="match status" value="1"/>
</dbReference>
<keyword evidence="10 14" id="KW-1133">Transmembrane helix</keyword>
<dbReference type="PANTHER" id="PTHR43520:SF8">
    <property type="entry name" value="P-TYPE CU(+) TRANSPORTER"/>
    <property type="match status" value="1"/>
</dbReference>
<dbReference type="GO" id="GO:0016787">
    <property type="term" value="F:hydrolase activity"/>
    <property type="evidence" value="ECO:0007669"/>
    <property type="project" value="UniProtKB-KW"/>
</dbReference>
<dbReference type="InterPro" id="IPR059000">
    <property type="entry name" value="ATPase_P-type_domA"/>
</dbReference>
<sequence>MKNQKHDNHQHHMDHSHMDHSNHSTMNHSDHMNHDHNHMHMDHSHMNHDHGGMDHSMHGHGMAHMGNLKQKLIISLILAIPVVFLSPMMDVPLFFQFEFPGSQWLVLILSTILYFYGGAPFLLGAKDEIKHRSPAMMTLVAMGISVAYFYSLYSFVANEFFHQHTMNFFFELATLIVIMIAGHWIEMNATMQANNALDNLSKLLPEKAQLVDEHGHAHEVLLSEVKENQTLMIKAGETIPADGVITKGNTQVNEFLVTGESKAVAKEAGETVIGGSTNEDGTILVQVTGVGNSGYLSKIKQLVMDAQQNKSKVETLADKVAGWLFYAAVLVGLVAFITWLFFGTVANAFLVLVTVLVIACPHALGLAIPLVTARFTSLSAVNGLLIKNRDVIELTSQIDYIALDKTGTLTDGKFEVAHFESLSQKISKEEALAIAAALESQSSHPVAKSIVKFATDQQIHFDAPEEVNAIKGVGLSGSVSGKTYQIVSKSYLDQHNLSVDATSYQSLAAQGLTVSYLIADQEVLAVVATGDKIKPEAKSFIEKLKAQNITPVMLTGDNALTAQKVADQLGITEVQAQLLPQDKLDYIHQLHHKGHRVMMIGDGINDAPTLAASDIGVAIGSGTDVAIDAADVVLTSQSLDKVLALFELTKLTKRKMVENLWWGAGYNILALPLAAGILAPIGFMLNPAVGAVLMSLSTVIVAINAMTLKFKA</sequence>
<evidence type="ECO:0000256" key="8">
    <source>
        <dbReference type="ARBA" id="ARBA00022840"/>
    </source>
</evidence>
<evidence type="ECO:0000256" key="2">
    <source>
        <dbReference type="ARBA" id="ARBA00006024"/>
    </source>
</evidence>
<dbReference type="Gene3D" id="3.40.1110.10">
    <property type="entry name" value="Calcium-transporting ATPase, cytoplasmic domain N"/>
    <property type="match status" value="1"/>
</dbReference>
<dbReference type="PRINTS" id="PR00119">
    <property type="entry name" value="CATATPASE"/>
</dbReference>
<dbReference type="RefSeq" id="WP_339970159.1">
    <property type="nucleotide sequence ID" value="NZ_JAWMWG010000001.1"/>
</dbReference>
<evidence type="ECO:0000313" key="18">
    <source>
        <dbReference type="Proteomes" id="UP001377804"/>
    </source>
</evidence>
<dbReference type="EMBL" id="JAWMWG010000001">
    <property type="protein sequence ID" value="MEJ6348713.1"/>
    <property type="molecule type" value="Genomic_DNA"/>
</dbReference>
<keyword evidence="12 14" id="KW-0472">Membrane</keyword>
<dbReference type="SUPFAM" id="SSF81665">
    <property type="entry name" value="Calcium ATPase, transmembrane domain M"/>
    <property type="match status" value="1"/>
</dbReference>
<evidence type="ECO:0000256" key="10">
    <source>
        <dbReference type="ARBA" id="ARBA00022989"/>
    </source>
</evidence>
<evidence type="ECO:0000256" key="1">
    <source>
        <dbReference type="ARBA" id="ARBA00004127"/>
    </source>
</evidence>
<evidence type="ECO:0000256" key="15">
    <source>
        <dbReference type="SAM" id="MobiDB-lite"/>
    </source>
</evidence>
<evidence type="ECO:0000256" key="5">
    <source>
        <dbReference type="ARBA" id="ARBA00022723"/>
    </source>
</evidence>
<evidence type="ECO:0000256" key="14">
    <source>
        <dbReference type="RuleBase" id="RU362081"/>
    </source>
</evidence>
<dbReference type="InterPro" id="IPR044492">
    <property type="entry name" value="P_typ_ATPase_HD_dom"/>
</dbReference>
<keyword evidence="9" id="KW-1278">Translocase</keyword>
<keyword evidence="17" id="KW-0378">Hydrolase</keyword>
<protein>
    <recommendedName>
        <fullName evidence="3">P-type Cu(+) transporter</fullName>
        <ecNumber evidence="3">7.2.2.8</ecNumber>
    </recommendedName>
</protein>
<feature type="transmembrane region" description="Helical" evidence="14">
    <location>
        <begin position="348"/>
        <end position="371"/>
    </location>
</feature>
<keyword evidence="7" id="KW-0187">Copper transport</keyword>
<reference evidence="17 18" key="1">
    <citation type="submission" date="2023-10" db="EMBL/GenBank/DDBJ databases">
        <title>Holzapfeliella saturejae sp. nov. isolated from Satureja montana flowers.</title>
        <authorList>
            <person name="Alcantara C."/>
            <person name="Zuniga M."/>
            <person name="Landete J.M."/>
            <person name="Monedero V."/>
        </authorList>
    </citation>
    <scope>NUCLEOTIDE SEQUENCE [LARGE SCALE GENOMIC DNA]</scope>
    <source>
        <strain evidence="17 18">He02</strain>
    </source>
</reference>
<dbReference type="Pfam" id="PF00122">
    <property type="entry name" value="E1-E2_ATPase"/>
    <property type="match status" value="1"/>
</dbReference>
<keyword evidence="7" id="KW-0813">Transport</keyword>
<feature type="transmembrane region" description="Helical" evidence="14">
    <location>
        <begin position="168"/>
        <end position="185"/>
    </location>
</feature>
<feature type="transmembrane region" description="Helical" evidence="14">
    <location>
        <begin position="689"/>
        <end position="708"/>
    </location>
</feature>
<feature type="transmembrane region" description="Helical" evidence="14">
    <location>
        <begin position="72"/>
        <end position="95"/>
    </location>
</feature>
<feature type="region of interest" description="Disordered" evidence="15">
    <location>
        <begin position="1"/>
        <end position="41"/>
    </location>
</feature>
<dbReference type="EC" id="7.2.2.8" evidence="3"/>
<evidence type="ECO:0000256" key="12">
    <source>
        <dbReference type="ARBA" id="ARBA00023136"/>
    </source>
</evidence>
<dbReference type="InterPro" id="IPR036412">
    <property type="entry name" value="HAD-like_sf"/>
</dbReference>
<dbReference type="SFLD" id="SFLDG00002">
    <property type="entry name" value="C1.7:_P-type_atpase_like"/>
    <property type="match status" value="1"/>
</dbReference>
<feature type="domain" description="P-type ATPase A" evidence="16">
    <location>
        <begin position="203"/>
        <end position="303"/>
    </location>
</feature>
<evidence type="ECO:0000256" key="7">
    <source>
        <dbReference type="ARBA" id="ARBA00022796"/>
    </source>
</evidence>
<feature type="transmembrane region" description="Helical" evidence="14">
    <location>
        <begin position="135"/>
        <end position="156"/>
    </location>
</feature>
<dbReference type="InterPro" id="IPR023214">
    <property type="entry name" value="HAD_sf"/>
</dbReference>
<dbReference type="SUPFAM" id="SSF56784">
    <property type="entry name" value="HAD-like"/>
    <property type="match status" value="1"/>
</dbReference>
<keyword evidence="4 14" id="KW-0812">Transmembrane</keyword>
<accession>A0ABU8SH63</accession>
<dbReference type="Pfam" id="PF00702">
    <property type="entry name" value="Hydrolase"/>
    <property type="match status" value="1"/>
</dbReference>
<feature type="transmembrane region" description="Helical" evidence="14">
    <location>
        <begin position="101"/>
        <end position="123"/>
    </location>
</feature>
<dbReference type="PRINTS" id="PR00943">
    <property type="entry name" value="CUATPASE"/>
</dbReference>
<dbReference type="NCBIfam" id="TIGR01525">
    <property type="entry name" value="ATPase-IB_hvy"/>
    <property type="match status" value="1"/>
</dbReference>
<gene>
    <name evidence="17" type="ORF">R4Y45_05690</name>
</gene>
<dbReference type="PROSITE" id="PS00154">
    <property type="entry name" value="ATPASE_E1_E2"/>
    <property type="match status" value="1"/>
</dbReference>
<evidence type="ECO:0000256" key="13">
    <source>
        <dbReference type="ARBA" id="ARBA00049289"/>
    </source>
</evidence>
<evidence type="ECO:0000256" key="4">
    <source>
        <dbReference type="ARBA" id="ARBA00022692"/>
    </source>
</evidence>
<keyword evidence="18" id="KW-1185">Reference proteome</keyword>
<proteinExistence type="inferred from homology"/>
<dbReference type="Gene3D" id="2.70.150.10">
    <property type="entry name" value="Calcium-transporting ATPase, cytoplasmic transduction domain A"/>
    <property type="match status" value="1"/>
</dbReference>
<keyword evidence="7" id="KW-0406">Ion transport</keyword>
<evidence type="ECO:0000256" key="6">
    <source>
        <dbReference type="ARBA" id="ARBA00022741"/>
    </source>
</evidence>
<dbReference type="Proteomes" id="UP001377804">
    <property type="component" value="Unassembled WGS sequence"/>
</dbReference>
<feature type="transmembrane region" description="Helical" evidence="14">
    <location>
        <begin position="320"/>
        <end position="342"/>
    </location>
</feature>
<evidence type="ECO:0000256" key="3">
    <source>
        <dbReference type="ARBA" id="ARBA00012517"/>
    </source>
</evidence>
<dbReference type="InterPro" id="IPR018303">
    <property type="entry name" value="ATPase_P-typ_P_site"/>
</dbReference>
<dbReference type="Gene3D" id="3.40.50.1000">
    <property type="entry name" value="HAD superfamily/HAD-like"/>
    <property type="match status" value="1"/>
</dbReference>
<keyword evidence="11" id="KW-0186">Copper</keyword>